<dbReference type="Gene3D" id="1.10.8.60">
    <property type="match status" value="1"/>
</dbReference>
<dbReference type="SMART" id="SM00760">
    <property type="entry name" value="Bac_DnaA_C"/>
    <property type="match status" value="1"/>
</dbReference>
<evidence type="ECO:0000256" key="10">
    <source>
        <dbReference type="RuleBase" id="RU000577"/>
    </source>
</evidence>
<evidence type="ECO:0000256" key="8">
    <source>
        <dbReference type="HAMAP-Rule" id="MF_00377"/>
    </source>
</evidence>
<evidence type="ECO:0000259" key="13">
    <source>
        <dbReference type="SMART" id="SM00382"/>
    </source>
</evidence>
<dbReference type="FunFam" id="3.40.50.300:FF:000668">
    <property type="entry name" value="Chromosomal replication initiator protein DnaA"/>
    <property type="match status" value="1"/>
</dbReference>
<name>A0A5C7FND5_9BACT</name>
<dbReference type="Pfam" id="PF00308">
    <property type="entry name" value="Bac_DnaA"/>
    <property type="match status" value="1"/>
</dbReference>
<comment type="function">
    <text evidence="8 10">Plays an essential role in the initiation and regulation of chromosomal replication. ATP-DnaA binds to the origin of replication (oriC) to initiate formation of the DNA replication initiation complex once per cell cycle. Binds the DnaA box (a 9 base pair repeat at the origin) and separates the double-stranded (ds)DNA. Forms a right-handed helical filament on oriC DNA; dsDNA binds to the exterior of the filament while single-stranded (ss)DNA is stabiized in the filament's interior. The ATP-DnaA-oriC complex binds and stabilizes one strand of the AT-rich DNA unwinding element (DUE), permitting loading of DNA polymerase. After initiation quickly degrades to an ADP-DnaA complex that is not apt for DNA replication. Binds acidic phospholipids.</text>
</comment>
<comment type="subcellular location">
    <subcellularLocation>
        <location evidence="8">Cytoplasm</location>
    </subcellularLocation>
</comment>
<dbReference type="Gene3D" id="1.10.1750.10">
    <property type="match status" value="1"/>
</dbReference>
<dbReference type="Proteomes" id="UP000321907">
    <property type="component" value="Unassembled WGS sequence"/>
</dbReference>
<feature type="binding site" evidence="8">
    <location>
        <position position="179"/>
    </location>
    <ligand>
        <name>ATP</name>
        <dbReference type="ChEBI" id="CHEBI:30616"/>
    </ligand>
</feature>
<feature type="region of interest" description="Disordered" evidence="12">
    <location>
        <begin position="77"/>
        <end position="123"/>
    </location>
</feature>
<feature type="domain" description="Chromosomal replication initiator DnaA C-terminal" evidence="14">
    <location>
        <begin position="376"/>
        <end position="445"/>
    </location>
</feature>
<keyword evidence="16" id="KW-1185">Reference proteome</keyword>
<dbReference type="Gene3D" id="3.40.50.300">
    <property type="entry name" value="P-loop containing nucleotide triphosphate hydrolases"/>
    <property type="match status" value="1"/>
</dbReference>
<evidence type="ECO:0000256" key="3">
    <source>
        <dbReference type="ARBA" id="ARBA00022705"/>
    </source>
</evidence>
<comment type="similarity">
    <text evidence="1 8 11">Belongs to the DnaA family.</text>
</comment>
<dbReference type="Gene3D" id="3.30.300.180">
    <property type="match status" value="1"/>
</dbReference>
<dbReference type="SUPFAM" id="SSF48295">
    <property type="entry name" value="TrpR-like"/>
    <property type="match status" value="1"/>
</dbReference>
<evidence type="ECO:0000259" key="14">
    <source>
        <dbReference type="SMART" id="SM00760"/>
    </source>
</evidence>
<comment type="caution">
    <text evidence="8">Lacks conserved residue(s) required for the propagation of feature annotation.</text>
</comment>
<dbReference type="Pfam" id="PF11638">
    <property type="entry name" value="DnaA_N"/>
    <property type="match status" value="1"/>
</dbReference>
<feature type="region of interest" description="Domain III, AAA+ region" evidence="8">
    <location>
        <begin position="130"/>
        <end position="346"/>
    </location>
</feature>
<dbReference type="RefSeq" id="WP_147928728.1">
    <property type="nucleotide sequence ID" value="NZ_VOXD01000001.1"/>
</dbReference>
<dbReference type="GO" id="GO:0005886">
    <property type="term" value="C:plasma membrane"/>
    <property type="evidence" value="ECO:0007669"/>
    <property type="project" value="TreeGrafter"/>
</dbReference>
<dbReference type="InterPro" id="IPR001957">
    <property type="entry name" value="Chromosome_initiator_DnaA"/>
</dbReference>
<evidence type="ECO:0000313" key="16">
    <source>
        <dbReference type="Proteomes" id="UP000321907"/>
    </source>
</evidence>
<keyword evidence="5 8" id="KW-0067">ATP-binding</keyword>
<keyword evidence="3 8" id="KW-0235">DNA replication</keyword>
<evidence type="ECO:0000256" key="12">
    <source>
        <dbReference type="SAM" id="MobiDB-lite"/>
    </source>
</evidence>
<dbReference type="SMART" id="SM00382">
    <property type="entry name" value="AAA"/>
    <property type="match status" value="1"/>
</dbReference>
<reference evidence="15 16" key="1">
    <citation type="submission" date="2019-08" db="EMBL/GenBank/DDBJ databases">
        <title>Lewinella sp. strain SSH13 Genome sequencing and assembly.</title>
        <authorList>
            <person name="Kim I."/>
        </authorList>
    </citation>
    <scope>NUCLEOTIDE SEQUENCE [LARGE SCALE GENOMIC DNA]</scope>
    <source>
        <strain evidence="15 16">SSH13</strain>
    </source>
</reference>
<dbReference type="HAMAP" id="MF_00377">
    <property type="entry name" value="DnaA_bact"/>
    <property type="match status" value="1"/>
</dbReference>
<evidence type="ECO:0000256" key="1">
    <source>
        <dbReference type="ARBA" id="ARBA00006583"/>
    </source>
</evidence>
<comment type="caution">
    <text evidence="15">The sequence shown here is derived from an EMBL/GenBank/DDBJ whole genome shotgun (WGS) entry which is preliminary data.</text>
</comment>
<dbReference type="AlphaFoldDB" id="A0A5C7FND5"/>
<dbReference type="GO" id="GO:0005737">
    <property type="term" value="C:cytoplasm"/>
    <property type="evidence" value="ECO:0007669"/>
    <property type="project" value="UniProtKB-SubCell"/>
</dbReference>
<dbReference type="GO" id="GO:0006270">
    <property type="term" value="P:DNA replication initiation"/>
    <property type="evidence" value="ECO:0007669"/>
    <property type="project" value="UniProtKB-UniRule"/>
</dbReference>
<dbReference type="InterPro" id="IPR010921">
    <property type="entry name" value="Trp_repressor/repl_initiator"/>
</dbReference>
<dbReference type="EMBL" id="VOXD01000001">
    <property type="protein sequence ID" value="TXF91687.1"/>
    <property type="molecule type" value="Genomic_DNA"/>
</dbReference>
<dbReference type="InterPro" id="IPR020591">
    <property type="entry name" value="Chromosome_initiator_DnaA-like"/>
</dbReference>
<dbReference type="GO" id="GO:0005524">
    <property type="term" value="F:ATP binding"/>
    <property type="evidence" value="ECO:0007669"/>
    <property type="project" value="UniProtKB-UniRule"/>
</dbReference>
<dbReference type="InterPro" id="IPR013317">
    <property type="entry name" value="DnaA_dom"/>
</dbReference>
<feature type="binding site" evidence="8">
    <location>
        <position position="177"/>
    </location>
    <ligand>
        <name>ATP</name>
        <dbReference type="ChEBI" id="CHEBI:30616"/>
    </ligand>
</feature>
<keyword evidence="2 8" id="KW-0963">Cytoplasm</keyword>
<dbReference type="CDD" id="cd00009">
    <property type="entry name" value="AAA"/>
    <property type="match status" value="1"/>
</dbReference>
<dbReference type="PANTHER" id="PTHR30050:SF2">
    <property type="entry name" value="CHROMOSOMAL REPLICATION INITIATOR PROTEIN DNAA"/>
    <property type="match status" value="1"/>
</dbReference>
<dbReference type="InterPro" id="IPR003593">
    <property type="entry name" value="AAA+_ATPase"/>
</dbReference>
<dbReference type="PANTHER" id="PTHR30050">
    <property type="entry name" value="CHROMOSOMAL REPLICATION INITIATOR PROTEIN DNAA"/>
    <property type="match status" value="1"/>
</dbReference>
<feature type="binding site" evidence="8">
    <location>
        <position position="178"/>
    </location>
    <ligand>
        <name>ATP</name>
        <dbReference type="ChEBI" id="CHEBI:30616"/>
    </ligand>
</feature>
<feature type="region of interest" description="Domain IV, binds dsDNA" evidence="8">
    <location>
        <begin position="347"/>
        <end position="478"/>
    </location>
</feature>
<dbReference type="SUPFAM" id="SSF52540">
    <property type="entry name" value="P-loop containing nucleoside triphosphate hydrolases"/>
    <property type="match status" value="1"/>
</dbReference>
<feature type="region of interest" description="Domain I, interacts with DnaA modulators" evidence="8">
    <location>
        <begin position="1"/>
        <end position="88"/>
    </location>
</feature>
<evidence type="ECO:0000256" key="5">
    <source>
        <dbReference type="ARBA" id="ARBA00022840"/>
    </source>
</evidence>
<dbReference type="OrthoDB" id="9807019at2"/>
<dbReference type="Pfam" id="PF08299">
    <property type="entry name" value="Bac_DnaA_C"/>
    <property type="match status" value="1"/>
</dbReference>
<dbReference type="CDD" id="cd06571">
    <property type="entry name" value="Bac_DnaA_C"/>
    <property type="match status" value="1"/>
</dbReference>
<dbReference type="PROSITE" id="PS01008">
    <property type="entry name" value="DNAA"/>
    <property type="match status" value="1"/>
</dbReference>
<dbReference type="InterPro" id="IPR038454">
    <property type="entry name" value="DnaA_N_sf"/>
</dbReference>
<evidence type="ECO:0000313" key="15">
    <source>
        <dbReference type="EMBL" id="TXF91687.1"/>
    </source>
</evidence>
<proteinExistence type="inferred from homology"/>
<comment type="domain">
    <text evidence="8">Domain I is involved in oligomerization and binding regulators, domain II is flexibile and of varying length in different bacteria, domain III forms the AAA+ region, while domain IV binds dsDNA.</text>
</comment>
<protein>
    <recommendedName>
        <fullName evidence="8 9">Chromosomal replication initiator protein DnaA</fullName>
    </recommendedName>
</protein>
<sequence length="478" mass="53744">MDHTSIWNNCLQNIRQNVDPQSFQTWFAPIRPVALQQNELTIQIPNRLFYEWLEEHYVDVLKSSLQQALGTTGRLQYRISPSRGEGRSGAPAQNGAAKSGNKNTSAPGPRPAPGNPFVIPGVTRPRIPSNLDTRYTFDNFIEGDCNSLARNAAKAVADNPANTAFNPLVIHGNVGLGKTHLLQAIGNHITQKFPNKAVLYVSTDTFTNQLVSSIGSNTTNDLVNWYQNVDVLLVDDIQQLVKRKKTQDVFFNLFNVLRQNNKAVVMTCDRPIIELDIEERLRSRFQWGLSADLSMPALETRMAILKSKADSTAVDIPANVAEFICFHIQHNIRQLEGVLNNLVLHKGVLGDGQEIDLKLAKEVLKNFVTEINKEVTPDVIQRTVADYYNLEVENLASATRRRQVVLARQISMFLVKQYTEESLKSIGRMFGGRDHSTVLYSIKTVKDLMETNDEIRKSLSELERKIRIGRGEGSDMDF</sequence>
<dbReference type="InterPro" id="IPR018312">
    <property type="entry name" value="Chromosome_initiator_DnaA_CS"/>
</dbReference>
<evidence type="ECO:0000256" key="9">
    <source>
        <dbReference type="NCBIfam" id="TIGR00362"/>
    </source>
</evidence>
<evidence type="ECO:0000256" key="7">
    <source>
        <dbReference type="ARBA" id="ARBA00023125"/>
    </source>
</evidence>
<evidence type="ECO:0000256" key="6">
    <source>
        <dbReference type="ARBA" id="ARBA00023121"/>
    </source>
</evidence>
<gene>
    <name evidence="8 15" type="primary">dnaA</name>
    <name evidence="15" type="ORF">FUA23_00445</name>
</gene>
<dbReference type="NCBIfam" id="TIGR00362">
    <property type="entry name" value="DnaA"/>
    <property type="match status" value="1"/>
</dbReference>
<dbReference type="GO" id="GO:0006275">
    <property type="term" value="P:regulation of DNA replication"/>
    <property type="evidence" value="ECO:0007669"/>
    <property type="project" value="UniProtKB-UniRule"/>
</dbReference>
<dbReference type="InterPro" id="IPR013159">
    <property type="entry name" value="DnaA_C"/>
</dbReference>
<organism evidence="15 16">
    <name type="scientific">Neolewinella aurantiaca</name>
    <dbReference type="NCBI Taxonomy" id="2602767"/>
    <lineage>
        <taxon>Bacteria</taxon>
        <taxon>Pseudomonadati</taxon>
        <taxon>Bacteroidota</taxon>
        <taxon>Saprospiria</taxon>
        <taxon>Saprospirales</taxon>
        <taxon>Lewinellaceae</taxon>
        <taxon>Neolewinella</taxon>
    </lineage>
</organism>
<feature type="domain" description="AAA+ ATPase" evidence="13">
    <location>
        <begin position="164"/>
        <end position="291"/>
    </location>
</feature>
<evidence type="ECO:0000256" key="4">
    <source>
        <dbReference type="ARBA" id="ARBA00022741"/>
    </source>
</evidence>
<dbReference type="GO" id="GO:0008289">
    <property type="term" value="F:lipid binding"/>
    <property type="evidence" value="ECO:0007669"/>
    <property type="project" value="UniProtKB-KW"/>
</dbReference>
<keyword evidence="6 8" id="KW-0446">Lipid-binding</keyword>
<dbReference type="InterPro" id="IPR027417">
    <property type="entry name" value="P-loop_NTPase"/>
</dbReference>
<keyword evidence="4 8" id="KW-0547">Nucleotide-binding</keyword>
<dbReference type="InterPro" id="IPR024633">
    <property type="entry name" value="DnaA_N_dom"/>
</dbReference>
<dbReference type="PRINTS" id="PR00051">
    <property type="entry name" value="DNAA"/>
</dbReference>
<evidence type="ECO:0000256" key="2">
    <source>
        <dbReference type="ARBA" id="ARBA00022490"/>
    </source>
</evidence>
<feature type="binding site" evidence="8">
    <location>
        <position position="175"/>
    </location>
    <ligand>
        <name>ATP</name>
        <dbReference type="ChEBI" id="CHEBI:30616"/>
    </ligand>
</feature>
<keyword evidence="7 8" id="KW-0238">DNA-binding</keyword>
<comment type="subunit">
    <text evidence="8">Oligomerizes as a right-handed, spiral filament on DNA at oriC.</text>
</comment>
<evidence type="ECO:0000256" key="11">
    <source>
        <dbReference type="RuleBase" id="RU004227"/>
    </source>
</evidence>
<dbReference type="GO" id="GO:0003688">
    <property type="term" value="F:DNA replication origin binding"/>
    <property type="evidence" value="ECO:0007669"/>
    <property type="project" value="UniProtKB-UniRule"/>
</dbReference>
<accession>A0A5C7FND5</accession>